<accession>A0A2C5XIB2</accession>
<dbReference type="Proteomes" id="UP000226431">
    <property type="component" value="Unassembled WGS sequence"/>
</dbReference>
<evidence type="ECO:0000313" key="3">
    <source>
        <dbReference type="Proteomes" id="UP000226431"/>
    </source>
</evidence>
<evidence type="ECO:0000256" key="1">
    <source>
        <dbReference type="SAM" id="SignalP"/>
    </source>
</evidence>
<organism evidence="2 3">
    <name type="scientific">Ophiocordyceps camponoti-rufipedis</name>
    <dbReference type="NCBI Taxonomy" id="2004952"/>
    <lineage>
        <taxon>Eukaryota</taxon>
        <taxon>Fungi</taxon>
        <taxon>Dikarya</taxon>
        <taxon>Ascomycota</taxon>
        <taxon>Pezizomycotina</taxon>
        <taxon>Sordariomycetes</taxon>
        <taxon>Hypocreomycetidae</taxon>
        <taxon>Hypocreales</taxon>
        <taxon>Ophiocordycipitaceae</taxon>
        <taxon>Ophiocordyceps</taxon>
    </lineage>
</organism>
<name>A0A2C5XIB2_9HYPO</name>
<dbReference type="AlphaFoldDB" id="A0A2C5XIB2"/>
<comment type="caution">
    <text evidence="2">The sequence shown here is derived from an EMBL/GenBank/DDBJ whole genome shotgun (WGS) entry which is preliminary data.</text>
</comment>
<dbReference type="Gene3D" id="1.20.1280.140">
    <property type="match status" value="1"/>
</dbReference>
<dbReference type="PANTHER" id="PTHR38123">
    <property type="entry name" value="CELL WALL SERINE-THREONINE-RICH GALACTOMANNOPROTEIN MP1 (AFU_ORTHOLOGUE AFUA_4G03240)"/>
    <property type="match status" value="1"/>
</dbReference>
<evidence type="ECO:0008006" key="4">
    <source>
        <dbReference type="Google" id="ProtNLM"/>
    </source>
</evidence>
<sequence length="176" mass="18892">MLLSTLLVPLTATLAASAALDMQAAPANISDAIAQVSHEAETFGKVLTDWNGMLLTTLPIVTSSARLYHSLQKGTRAAEASKPLTEDEALAMAADAQTLSQTVNKTLEAVIAVKPKFDRLWLSGVILGAMEIERKEAVEFIDAVVDKVPEGFRPLAKRIVQGMLDGFEKTIAAYRP</sequence>
<keyword evidence="3" id="KW-1185">Reference proteome</keyword>
<evidence type="ECO:0000313" key="2">
    <source>
        <dbReference type="EMBL" id="PHH73429.1"/>
    </source>
</evidence>
<keyword evidence="1" id="KW-0732">Signal</keyword>
<dbReference type="InterPro" id="IPR021054">
    <property type="entry name" value="Cell_wall_mannoprotein_1"/>
</dbReference>
<reference evidence="2 3" key="1">
    <citation type="submission" date="2017-06" db="EMBL/GenBank/DDBJ databases">
        <title>Ant-infecting Ophiocordyceps genomes reveal a high diversity of potential behavioral manipulation genes and a possible major role for enterotoxins.</title>
        <authorList>
            <person name="De Bekker C."/>
            <person name="Evans H.C."/>
            <person name="Brachmann A."/>
            <person name="Hughes D.P."/>
        </authorList>
    </citation>
    <scope>NUCLEOTIDE SEQUENCE [LARGE SCALE GENOMIC DNA]</scope>
    <source>
        <strain evidence="2 3">Map16</strain>
    </source>
</reference>
<dbReference type="OrthoDB" id="2422134at2759"/>
<dbReference type="GO" id="GO:0005576">
    <property type="term" value="C:extracellular region"/>
    <property type="evidence" value="ECO:0007669"/>
    <property type="project" value="TreeGrafter"/>
</dbReference>
<feature type="chain" id="PRO_5012722286" description="Antigenic cell wall galactomannoprotein" evidence="1">
    <location>
        <begin position="19"/>
        <end position="176"/>
    </location>
</feature>
<proteinExistence type="predicted"/>
<feature type="signal peptide" evidence="1">
    <location>
        <begin position="1"/>
        <end position="18"/>
    </location>
</feature>
<dbReference type="Pfam" id="PF12296">
    <property type="entry name" value="HsbA"/>
    <property type="match status" value="1"/>
</dbReference>
<dbReference type="PANTHER" id="PTHR38123:SF1">
    <property type="entry name" value="HYDROPHOBIC SURFACE BINDING PROTEIN"/>
    <property type="match status" value="1"/>
</dbReference>
<gene>
    <name evidence="2" type="ORF">CDD80_3831</name>
</gene>
<dbReference type="EMBL" id="NJES01000344">
    <property type="protein sequence ID" value="PHH73429.1"/>
    <property type="molecule type" value="Genomic_DNA"/>
</dbReference>
<protein>
    <recommendedName>
        <fullName evidence="4">Antigenic cell wall galactomannoprotein</fullName>
    </recommendedName>
</protein>